<dbReference type="InterPro" id="IPR002401">
    <property type="entry name" value="Cyt_P450_E_grp-I"/>
</dbReference>
<dbReference type="GO" id="GO:0016712">
    <property type="term" value="F:oxidoreductase activity, acting on paired donors, with incorporation or reduction of molecular oxygen, reduced flavin or flavoprotein as one donor, and incorporation of one atom of oxygen"/>
    <property type="evidence" value="ECO:0007669"/>
    <property type="project" value="TreeGrafter"/>
</dbReference>
<evidence type="ECO:0000256" key="12">
    <source>
        <dbReference type="ARBA" id="ARBA00023136"/>
    </source>
</evidence>
<dbReference type="PANTHER" id="PTHR24300">
    <property type="entry name" value="CYTOCHROME P450 508A4-RELATED"/>
    <property type="match status" value="1"/>
</dbReference>
<evidence type="ECO:0000256" key="5">
    <source>
        <dbReference type="ARBA" id="ARBA00022617"/>
    </source>
</evidence>
<evidence type="ECO:0000313" key="14">
    <source>
        <dbReference type="EMBL" id="PIO29877.1"/>
    </source>
</evidence>
<comment type="subcellular location">
    <subcellularLocation>
        <location evidence="3">Endoplasmic reticulum membrane</location>
        <topology evidence="3">Peripheral membrane protein</topology>
    </subcellularLocation>
    <subcellularLocation>
        <location evidence="2">Microsome membrane</location>
        <topology evidence="2">Peripheral membrane protein</topology>
    </subcellularLocation>
</comment>
<protein>
    <submittedName>
        <fullName evidence="14">Uncharacterized protein</fullName>
    </submittedName>
</protein>
<dbReference type="GO" id="GO:0006082">
    <property type="term" value="P:organic acid metabolic process"/>
    <property type="evidence" value="ECO:0007669"/>
    <property type="project" value="TreeGrafter"/>
</dbReference>
<organism evidence="14 15">
    <name type="scientific">Aquarana catesbeiana</name>
    <name type="common">American bullfrog</name>
    <name type="synonym">Rana catesbeiana</name>
    <dbReference type="NCBI Taxonomy" id="8400"/>
    <lineage>
        <taxon>Eukaryota</taxon>
        <taxon>Metazoa</taxon>
        <taxon>Chordata</taxon>
        <taxon>Craniata</taxon>
        <taxon>Vertebrata</taxon>
        <taxon>Euteleostomi</taxon>
        <taxon>Amphibia</taxon>
        <taxon>Batrachia</taxon>
        <taxon>Anura</taxon>
        <taxon>Neobatrachia</taxon>
        <taxon>Ranoidea</taxon>
        <taxon>Ranidae</taxon>
        <taxon>Aquarana</taxon>
    </lineage>
</organism>
<evidence type="ECO:0000256" key="10">
    <source>
        <dbReference type="ARBA" id="ARBA00023004"/>
    </source>
</evidence>
<dbReference type="GO" id="GO:0005506">
    <property type="term" value="F:iron ion binding"/>
    <property type="evidence" value="ECO:0007669"/>
    <property type="project" value="InterPro"/>
</dbReference>
<keyword evidence="13" id="KW-1133">Transmembrane helix</keyword>
<feature type="transmembrane region" description="Helical" evidence="13">
    <location>
        <begin position="189"/>
        <end position="207"/>
    </location>
</feature>
<keyword evidence="10" id="KW-0408">Iron</keyword>
<keyword evidence="5" id="KW-0349">Heme</keyword>
<evidence type="ECO:0000256" key="8">
    <source>
        <dbReference type="ARBA" id="ARBA00022848"/>
    </source>
</evidence>
<dbReference type="EMBL" id="KV933664">
    <property type="protein sequence ID" value="PIO29877.1"/>
    <property type="molecule type" value="Genomic_DNA"/>
</dbReference>
<dbReference type="InterPro" id="IPR001128">
    <property type="entry name" value="Cyt_P450"/>
</dbReference>
<dbReference type="FunFam" id="1.10.630.10:FF:000238">
    <property type="entry name" value="Cytochrome P450 2A6"/>
    <property type="match status" value="1"/>
</dbReference>
<dbReference type="PANTHER" id="PTHR24300:SF302">
    <property type="entry name" value="CYTOCHROME P450"/>
    <property type="match status" value="1"/>
</dbReference>
<dbReference type="Proteomes" id="UP000228934">
    <property type="component" value="Unassembled WGS sequence"/>
</dbReference>
<dbReference type="SUPFAM" id="SSF48264">
    <property type="entry name" value="Cytochrome P450"/>
    <property type="match status" value="1"/>
</dbReference>
<evidence type="ECO:0000313" key="15">
    <source>
        <dbReference type="Proteomes" id="UP000228934"/>
    </source>
</evidence>
<dbReference type="GO" id="GO:0006805">
    <property type="term" value="P:xenobiotic metabolic process"/>
    <property type="evidence" value="ECO:0007669"/>
    <property type="project" value="TreeGrafter"/>
</dbReference>
<evidence type="ECO:0000256" key="4">
    <source>
        <dbReference type="ARBA" id="ARBA00010617"/>
    </source>
</evidence>
<evidence type="ECO:0000256" key="6">
    <source>
        <dbReference type="ARBA" id="ARBA00022723"/>
    </source>
</evidence>
<evidence type="ECO:0000256" key="7">
    <source>
        <dbReference type="ARBA" id="ARBA00022824"/>
    </source>
</evidence>
<keyword evidence="6" id="KW-0479">Metal-binding</keyword>
<accession>A0A2G9RPU4</accession>
<evidence type="ECO:0000256" key="11">
    <source>
        <dbReference type="ARBA" id="ARBA00023033"/>
    </source>
</evidence>
<keyword evidence="7" id="KW-0256">Endoplasmic reticulum</keyword>
<dbReference type="AlphaFoldDB" id="A0A2G9RPU4"/>
<evidence type="ECO:0000256" key="9">
    <source>
        <dbReference type="ARBA" id="ARBA00023002"/>
    </source>
</evidence>
<dbReference type="PRINTS" id="PR00463">
    <property type="entry name" value="EP450I"/>
</dbReference>
<keyword evidence="12 13" id="KW-0472">Membrane</keyword>
<comment type="cofactor">
    <cofactor evidence="1">
        <name>heme</name>
        <dbReference type="ChEBI" id="CHEBI:30413"/>
    </cofactor>
</comment>
<keyword evidence="13" id="KW-0812">Transmembrane</keyword>
<dbReference type="Gene3D" id="1.10.630.10">
    <property type="entry name" value="Cytochrome P450"/>
    <property type="match status" value="1"/>
</dbReference>
<proteinExistence type="inferred from homology"/>
<dbReference type="InterPro" id="IPR036396">
    <property type="entry name" value="Cyt_P450_sf"/>
</dbReference>
<evidence type="ECO:0000256" key="2">
    <source>
        <dbReference type="ARBA" id="ARBA00004174"/>
    </source>
</evidence>
<dbReference type="GO" id="GO:0005789">
    <property type="term" value="C:endoplasmic reticulum membrane"/>
    <property type="evidence" value="ECO:0007669"/>
    <property type="project" value="UniProtKB-SubCell"/>
</dbReference>
<keyword evidence="11" id="KW-0503">Monooxygenase</keyword>
<dbReference type="Pfam" id="PF00067">
    <property type="entry name" value="p450"/>
    <property type="match status" value="1"/>
</dbReference>
<evidence type="ECO:0000256" key="3">
    <source>
        <dbReference type="ARBA" id="ARBA00004406"/>
    </source>
</evidence>
<dbReference type="GO" id="GO:0020037">
    <property type="term" value="F:heme binding"/>
    <property type="evidence" value="ECO:0007669"/>
    <property type="project" value="InterPro"/>
</dbReference>
<sequence length="208" mass="23509">MDLSVILLSVVVILFFANVFSNQKRHKHKNLPPGPKPLPIVGNMHMIDMKQPYKTFMELSKEYGTVLTIHFGMAKVIVLCGYDTVKDALLNHGEEFSNRPKMAIFSKTTDGNGLFFSNGESWKAMRRFTLSTLRDYGMGKKAIEEKISEEAKYLVQTLNSYGGDCLDASLSLSLFILCPVFYEKKKIDYLLFTAGFFFVSAFVIGMIL</sequence>
<evidence type="ECO:0000256" key="13">
    <source>
        <dbReference type="SAM" id="Phobius"/>
    </source>
</evidence>
<gene>
    <name evidence="14" type="ORF">AB205_0073100</name>
</gene>
<reference evidence="15" key="1">
    <citation type="journal article" date="2017" name="Nat. Commun.">
        <title>The North American bullfrog draft genome provides insight into hormonal regulation of long noncoding RNA.</title>
        <authorList>
            <person name="Hammond S.A."/>
            <person name="Warren R.L."/>
            <person name="Vandervalk B.P."/>
            <person name="Kucuk E."/>
            <person name="Khan H."/>
            <person name="Gibb E.A."/>
            <person name="Pandoh P."/>
            <person name="Kirk H."/>
            <person name="Zhao Y."/>
            <person name="Jones M."/>
            <person name="Mungall A.J."/>
            <person name="Coope R."/>
            <person name="Pleasance S."/>
            <person name="Moore R.A."/>
            <person name="Holt R.A."/>
            <person name="Round J.M."/>
            <person name="Ohora S."/>
            <person name="Walle B.V."/>
            <person name="Veldhoen N."/>
            <person name="Helbing C.C."/>
            <person name="Birol I."/>
        </authorList>
    </citation>
    <scope>NUCLEOTIDE SEQUENCE [LARGE SCALE GENOMIC DNA]</scope>
</reference>
<keyword evidence="9" id="KW-0560">Oxidoreductase</keyword>
<evidence type="ECO:0000256" key="1">
    <source>
        <dbReference type="ARBA" id="ARBA00001971"/>
    </source>
</evidence>
<comment type="similarity">
    <text evidence="4">Belongs to the cytochrome P450 family.</text>
</comment>
<dbReference type="OrthoDB" id="1055148at2759"/>
<dbReference type="InterPro" id="IPR050182">
    <property type="entry name" value="Cytochrome_P450_fam2"/>
</dbReference>
<feature type="non-terminal residue" evidence="14">
    <location>
        <position position="208"/>
    </location>
</feature>
<name>A0A2G9RPU4_AQUCT</name>
<keyword evidence="15" id="KW-1185">Reference proteome</keyword>
<keyword evidence="8" id="KW-0492">Microsome</keyword>